<dbReference type="PROSITE" id="PS51273">
    <property type="entry name" value="GATASE_TYPE_1"/>
    <property type="match status" value="1"/>
</dbReference>
<evidence type="ECO:0000256" key="2">
    <source>
        <dbReference type="ARBA" id="ARBA00022962"/>
    </source>
</evidence>
<evidence type="ECO:0000313" key="7">
    <source>
        <dbReference type="Proteomes" id="UP000189431"/>
    </source>
</evidence>
<dbReference type="Pfam" id="PF00117">
    <property type="entry name" value="GATase"/>
    <property type="match status" value="1"/>
</dbReference>
<dbReference type="RefSeq" id="WP_077669995.1">
    <property type="nucleotide sequence ID" value="NZ_MUFR01000043.1"/>
</dbReference>
<dbReference type="InterPro" id="IPR029062">
    <property type="entry name" value="Class_I_gatase-like"/>
</dbReference>
<dbReference type="PRINTS" id="PR00097">
    <property type="entry name" value="ANTSNTHASEII"/>
</dbReference>
<dbReference type="Proteomes" id="UP000189431">
    <property type="component" value="Unassembled WGS sequence"/>
</dbReference>
<dbReference type="InterPro" id="IPR006221">
    <property type="entry name" value="TrpG/PapA_dom"/>
</dbReference>
<dbReference type="EC" id="4.1.3.27" evidence="1"/>
<dbReference type="Gene3D" id="3.40.50.880">
    <property type="match status" value="1"/>
</dbReference>
<dbReference type="InterPro" id="IPR017926">
    <property type="entry name" value="GATASE"/>
</dbReference>
<dbReference type="EMBL" id="MUFR01000043">
    <property type="protein sequence ID" value="OOF33028.1"/>
    <property type="molecule type" value="Genomic_DNA"/>
</dbReference>
<comment type="caution">
    <text evidence="6">The sequence shown here is derived from an EMBL/GenBank/DDBJ whole genome shotgun (WGS) entry which is preliminary data.</text>
</comment>
<dbReference type="PANTHER" id="PTHR43418">
    <property type="entry name" value="MULTIFUNCTIONAL TRYPTOPHAN BIOSYNTHESIS PROTEIN-RELATED"/>
    <property type="match status" value="1"/>
</dbReference>
<dbReference type="SUPFAM" id="SSF52317">
    <property type="entry name" value="Class I glutamine amidotransferase-like"/>
    <property type="match status" value="1"/>
</dbReference>
<name>A0ABX3KMW2_SALCS</name>
<dbReference type="CDD" id="cd01743">
    <property type="entry name" value="GATase1_Anthranilate_Synthase"/>
    <property type="match status" value="1"/>
</dbReference>
<protein>
    <recommendedName>
        <fullName evidence="1">anthranilate synthase</fullName>
        <ecNumber evidence="1">4.1.3.27</ecNumber>
    </recommendedName>
</protein>
<reference evidence="7" key="1">
    <citation type="submission" date="2017-01" db="EMBL/GenBank/DDBJ databases">
        <title>Draft genome of the species Salinivibrio costicola subsp. alcaliphilus.</title>
        <authorList>
            <person name="Lopez-Hermoso C."/>
            <person name="De La Haba R."/>
            <person name="Sanchez-Porro C."/>
            <person name="Ventosa A."/>
        </authorList>
    </citation>
    <scope>NUCLEOTIDE SEQUENCE [LARGE SCALE GENOMIC DNA]</scope>
    <source>
        <strain evidence="7">CBH448</strain>
    </source>
</reference>
<keyword evidence="2" id="KW-0315">Glutamine amidotransferase</keyword>
<comment type="catalytic activity">
    <reaction evidence="4">
        <text>chorismate + L-glutamine = anthranilate + pyruvate + L-glutamate + H(+)</text>
        <dbReference type="Rhea" id="RHEA:21732"/>
        <dbReference type="ChEBI" id="CHEBI:15361"/>
        <dbReference type="ChEBI" id="CHEBI:15378"/>
        <dbReference type="ChEBI" id="CHEBI:16567"/>
        <dbReference type="ChEBI" id="CHEBI:29748"/>
        <dbReference type="ChEBI" id="CHEBI:29985"/>
        <dbReference type="ChEBI" id="CHEBI:58359"/>
        <dbReference type="EC" id="4.1.3.27"/>
    </reaction>
</comment>
<keyword evidence="3" id="KW-0456">Lyase</keyword>
<dbReference type="PRINTS" id="PR00096">
    <property type="entry name" value="GATASE"/>
</dbReference>
<feature type="domain" description="Glutamine amidotransferase" evidence="5">
    <location>
        <begin position="9"/>
        <end position="193"/>
    </location>
</feature>
<organism evidence="6 7">
    <name type="scientific">Salinivibrio costicola subsp. alcaliphilus</name>
    <dbReference type="NCBI Taxonomy" id="272773"/>
    <lineage>
        <taxon>Bacteria</taxon>
        <taxon>Pseudomonadati</taxon>
        <taxon>Pseudomonadota</taxon>
        <taxon>Gammaproteobacteria</taxon>
        <taxon>Vibrionales</taxon>
        <taxon>Vibrionaceae</taxon>
        <taxon>Salinivibrio</taxon>
    </lineage>
</organism>
<accession>A0ABX3KMW2</accession>
<evidence type="ECO:0000256" key="1">
    <source>
        <dbReference type="ARBA" id="ARBA00012266"/>
    </source>
</evidence>
<sequence length="207" mass="22158">MSTPKMDIVLLDNMDSFTYNLVDQFRALGYPVTVFRHHLDADAIVSHIRALPQPLLVLSPGPGAPADAGCMPALIEALRGHVPMLGICLGQQAIVEAYGGTVAGAGTIMHGKASAMHHQQHAVFGPLASPLTVARYHSLVATDVPANLDVIATTFDGKDQKVMAVVNNTDYVVGYQFHPESILTAQGAALLTHTIDWTSEFYQGTRD</sequence>
<evidence type="ECO:0000256" key="4">
    <source>
        <dbReference type="ARBA" id="ARBA00047683"/>
    </source>
</evidence>
<dbReference type="InterPro" id="IPR050472">
    <property type="entry name" value="Anth_synth/Amidotransfase"/>
</dbReference>
<evidence type="ECO:0000313" key="6">
    <source>
        <dbReference type="EMBL" id="OOF33028.1"/>
    </source>
</evidence>
<dbReference type="NCBIfam" id="TIGR00566">
    <property type="entry name" value="trpG_papA"/>
    <property type="match status" value="1"/>
</dbReference>
<evidence type="ECO:0000259" key="5">
    <source>
        <dbReference type="Pfam" id="PF00117"/>
    </source>
</evidence>
<keyword evidence="7" id="KW-1185">Reference proteome</keyword>
<gene>
    <name evidence="6" type="ORF">BZJ21_13005</name>
</gene>
<proteinExistence type="predicted"/>
<dbReference type="PANTHER" id="PTHR43418:SF2">
    <property type="entry name" value="BIFUNCTIONAL PROTEIN TRPGD"/>
    <property type="match status" value="1"/>
</dbReference>
<evidence type="ECO:0000256" key="3">
    <source>
        <dbReference type="ARBA" id="ARBA00023239"/>
    </source>
</evidence>